<name>A0A1M6EP90_9FLAO</name>
<protein>
    <submittedName>
        <fullName evidence="2">Uncharacterized protein</fullName>
    </submittedName>
</protein>
<evidence type="ECO:0000313" key="2">
    <source>
        <dbReference type="EMBL" id="SHI87282.1"/>
    </source>
</evidence>
<dbReference type="Proteomes" id="UP000184231">
    <property type="component" value="Unassembled WGS sequence"/>
</dbReference>
<dbReference type="AlphaFoldDB" id="A0A1M6EP90"/>
<keyword evidence="1" id="KW-0732">Signal</keyword>
<evidence type="ECO:0000256" key="1">
    <source>
        <dbReference type="SAM" id="SignalP"/>
    </source>
</evidence>
<reference evidence="2 3" key="1">
    <citation type="submission" date="2016-11" db="EMBL/GenBank/DDBJ databases">
        <authorList>
            <person name="Jaros S."/>
            <person name="Januszkiewicz K."/>
            <person name="Wedrychowicz H."/>
        </authorList>
    </citation>
    <scope>NUCLEOTIDE SEQUENCE [LARGE SCALE GENOMIC DNA]</scope>
    <source>
        <strain evidence="2 3">CGMCC 1.8863</strain>
    </source>
</reference>
<feature type="chain" id="PRO_5009917167" evidence="1">
    <location>
        <begin position="20"/>
        <end position="212"/>
    </location>
</feature>
<feature type="signal peptide" evidence="1">
    <location>
        <begin position="1"/>
        <end position="19"/>
    </location>
</feature>
<gene>
    <name evidence="2" type="ORF">SAMN04487911_1072</name>
</gene>
<keyword evidence="3" id="KW-1185">Reference proteome</keyword>
<evidence type="ECO:0000313" key="3">
    <source>
        <dbReference type="Proteomes" id="UP000184231"/>
    </source>
</evidence>
<dbReference type="EMBL" id="FQYX01000007">
    <property type="protein sequence ID" value="SHI87282.1"/>
    <property type="molecule type" value="Genomic_DNA"/>
</dbReference>
<proteinExistence type="predicted"/>
<accession>A0A1M6EP90</accession>
<organism evidence="2 3">
    <name type="scientific">Arenibacter nanhaiticus</name>
    <dbReference type="NCBI Taxonomy" id="558155"/>
    <lineage>
        <taxon>Bacteria</taxon>
        <taxon>Pseudomonadati</taxon>
        <taxon>Bacteroidota</taxon>
        <taxon>Flavobacteriia</taxon>
        <taxon>Flavobacteriales</taxon>
        <taxon>Flavobacteriaceae</taxon>
        <taxon>Arenibacter</taxon>
    </lineage>
</organism>
<sequence>MVKNFIVFLLLLFITLSNAQNYKANYAIEDYDTWGTVQLKDSFGDESDETICTYLTKGTYIDIKGEYESMEVMALVDLKRKQLAVNIYNGCNELIKNINFDGKVLIKDMGSNDIDHYLFKGTDWTSNTLMAPITEGKYRAIPVKYLLDGNGQVVKFKMEHSTEGPKKYLGEYNFSILAWDDTFRNYLEEGLYKEEKKEKNIGNPRFMGEASR</sequence>
<dbReference type="RefSeq" id="WP_072763818.1">
    <property type="nucleotide sequence ID" value="NZ_FQYX01000007.1"/>
</dbReference>